<organism evidence="2 3">
    <name type="scientific">Nannocystis pusilla</name>
    <dbReference type="NCBI Taxonomy" id="889268"/>
    <lineage>
        <taxon>Bacteria</taxon>
        <taxon>Pseudomonadati</taxon>
        <taxon>Myxococcota</taxon>
        <taxon>Polyangia</taxon>
        <taxon>Nannocystales</taxon>
        <taxon>Nannocystaceae</taxon>
        <taxon>Nannocystis</taxon>
    </lineage>
</organism>
<evidence type="ECO:0000313" key="2">
    <source>
        <dbReference type="EMBL" id="MCY1013708.1"/>
    </source>
</evidence>
<reference evidence="2" key="1">
    <citation type="submission" date="2022-11" db="EMBL/GenBank/DDBJ databases">
        <title>Minimal conservation of predation-associated metabolite biosynthetic gene clusters underscores biosynthetic potential of Myxococcota including descriptions for ten novel species: Archangium lansinium sp. nov., Myxococcus landrumus sp. nov., Nannocystis bai.</title>
        <authorList>
            <person name="Ahearne A."/>
            <person name="Stevens C."/>
            <person name="Phillips K."/>
        </authorList>
    </citation>
    <scope>NUCLEOTIDE SEQUENCE</scope>
    <source>
        <strain evidence="2">Na p29</strain>
    </source>
</reference>
<dbReference type="InterPro" id="IPR011990">
    <property type="entry name" value="TPR-like_helical_dom_sf"/>
</dbReference>
<dbReference type="AlphaFoldDB" id="A0A9X3J528"/>
<sequence>MSDDIGELVRQAYALDTAGREREAIAFYDRAWALGGPADDRVAFLLGYGSTLRNVGRLDESLDILRRADAERPGDPATRCFESLTLHSLGRHAEAVATMLEVALALKAGSPSLLRYARALAWYRDELRGAADEPENT</sequence>
<comment type="caution">
    <text evidence="2">The sequence shown here is derived from an EMBL/GenBank/DDBJ whole genome shotgun (WGS) entry which is preliminary data.</text>
</comment>
<dbReference type="Gene3D" id="1.25.40.10">
    <property type="entry name" value="Tetratricopeptide repeat domain"/>
    <property type="match status" value="1"/>
</dbReference>
<dbReference type="InterPro" id="IPR041656">
    <property type="entry name" value="TPR_5"/>
</dbReference>
<dbReference type="SUPFAM" id="SSF48452">
    <property type="entry name" value="TPR-like"/>
    <property type="match status" value="1"/>
</dbReference>
<dbReference type="RefSeq" id="WP_267777811.1">
    <property type="nucleotide sequence ID" value="NZ_JAPNKE010000002.1"/>
</dbReference>
<dbReference type="Proteomes" id="UP001150924">
    <property type="component" value="Unassembled WGS sequence"/>
</dbReference>
<dbReference type="Pfam" id="PF12688">
    <property type="entry name" value="TPR_5"/>
    <property type="match status" value="1"/>
</dbReference>
<evidence type="ECO:0000313" key="3">
    <source>
        <dbReference type="Proteomes" id="UP001150924"/>
    </source>
</evidence>
<name>A0A9X3J528_9BACT</name>
<protein>
    <submittedName>
        <fullName evidence="2">Tetratricopeptide repeat protein</fullName>
    </submittedName>
</protein>
<accession>A0A9X3J528</accession>
<gene>
    <name evidence="2" type="ORF">OV079_50915</name>
</gene>
<evidence type="ECO:0000259" key="1">
    <source>
        <dbReference type="Pfam" id="PF12688"/>
    </source>
</evidence>
<proteinExistence type="predicted"/>
<dbReference type="EMBL" id="JAPNKE010000002">
    <property type="protein sequence ID" value="MCY1013708.1"/>
    <property type="molecule type" value="Genomic_DNA"/>
</dbReference>
<keyword evidence="3" id="KW-1185">Reference proteome</keyword>
<feature type="domain" description="Tetratrico peptide repeat group 5" evidence="1">
    <location>
        <begin position="11"/>
        <end position="127"/>
    </location>
</feature>